<dbReference type="Gene3D" id="3.90.190.10">
    <property type="entry name" value="Protein tyrosine phosphatase superfamily"/>
    <property type="match status" value="1"/>
</dbReference>
<feature type="chain" id="PRO_5036727708" evidence="2">
    <location>
        <begin position="22"/>
        <end position="286"/>
    </location>
</feature>
<dbReference type="GO" id="GO:0004721">
    <property type="term" value="F:phosphoprotein phosphatase activity"/>
    <property type="evidence" value="ECO:0007669"/>
    <property type="project" value="InterPro"/>
</dbReference>
<dbReference type="PROSITE" id="PS50056">
    <property type="entry name" value="TYR_PHOSPHATASE_2"/>
    <property type="match status" value="1"/>
</dbReference>
<evidence type="ECO:0000313" key="5">
    <source>
        <dbReference type="Proteomes" id="UP000608530"/>
    </source>
</evidence>
<feature type="signal peptide" evidence="2">
    <location>
        <begin position="1"/>
        <end position="21"/>
    </location>
</feature>
<keyword evidence="5" id="KW-1185">Reference proteome</keyword>
<accession>A0A934UV26</accession>
<dbReference type="PROSITE" id="PS00383">
    <property type="entry name" value="TYR_PHOSPHATASE_1"/>
    <property type="match status" value="1"/>
</dbReference>
<sequence length="286" mass="28861">MNPIASSLTFSPASAPVAAGAAPAAATASGAGSLAVAASGAAPRIGAPIPVEGTYNFRSPGGYAAAGGAIRTGSLFRSDALHLLSPLGVEQFGAQGIARVIDLRDGRERLQAPSALAAGAVETIHHPIFEGAAIPTTGPAPTLREVYRTIATDRVHALSGAVRLIADAPEGGVLVHCTAGKDRTGMVVAVALASVGVSRDDVLADYAASAANLAGAWVERMIAAAAERFPGPIDDAVRELIAASPAEALDEALDVIDDRYGSAERMLIAAGFDDDALARLRTRLVA</sequence>
<keyword evidence="2" id="KW-0732">Signal</keyword>
<dbReference type="Pfam" id="PF13350">
    <property type="entry name" value="Y_phosphatase3"/>
    <property type="match status" value="1"/>
</dbReference>
<dbReference type="SUPFAM" id="SSF52799">
    <property type="entry name" value="(Phosphotyrosine protein) phosphatases II"/>
    <property type="match status" value="1"/>
</dbReference>
<dbReference type="InterPro" id="IPR026893">
    <property type="entry name" value="Tyr/Ser_Pase_IphP-type"/>
</dbReference>
<dbReference type="AlphaFoldDB" id="A0A934UV26"/>
<dbReference type="Proteomes" id="UP000608530">
    <property type="component" value="Unassembled WGS sequence"/>
</dbReference>
<evidence type="ECO:0000313" key="4">
    <source>
        <dbReference type="EMBL" id="MBK0419450.1"/>
    </source>
</evidence>
<dbReference type="PANTHER" id="PTHR31126">
    <property type="entry name" value="TYROSINE-PROTEIN PHOSPHATASE"/>
    <property type="match status" value="1"/>
</dbReference>
<evidence type="ECO:0000256" key="1">
    <source>
        <dbReference type="ARBA" id="ARBA00009580"/>
    </source>
</evidence>
<feature type="domain" description="Tyrosine specific protein phosphatases" evidence="3">
    <location>
        <begin position="156"/>
        <end position="203"/>
    </location>
</feature>
<dbReference type="InterPro" id="IPR016130">
    <property type="entry name" value="Tyr_Pase_AS"/>
</dbReference>
<comment type="similarity">
    <text evidence="1">Belongs to the protein-tyrosine phosphatase family.</text>
</comment>
<dbReference type="EMBL" id="JAEHOH010000013">
    <property type="protein sequence ID" value="MBK0419450.1"/>
    <property type="molecule type" value="Genomic_DNA"/>
</dbReference>
<evidence type="ECO:0000259" key="3">
    <source>
        <dbReference type="PROSITE" id="PS50056"/>
    </source>
</evidence>
<dbReference type="InterPro" id="IPR029021">
    <property type="entry name" value="Prot-tyrosine_phosphatase-like"/>
</dbReference>
<proteinExistence type="inferred from homology"/>
<reference evidence="4" key="1">
    <citation type="submission" date="2020-12" db="EMBL/GenBank/DDBJ databases">
        <title>Leucobacter sp. CAS1, isolated from Chromium sludge.</title>
        <authorList>
            <person name="Xu Z."/>
        </authorList>
    </citation>
    <scope>NUCLEOTIDE SEQUENCE</scope>
    <source>
        <strain evidence="4">CSA1</strain>
    </source>
</reference>
<dbReference type="RefSeq" id="WP_200115589.1">
    <property type="nucleotide sequence ID" value="NZ_JAEHOH010000013.1"/>
</dbReference>
<protein>
    <submittedName>
        <fullName evidence="4">Tyrosine-protein phosphatase</fullName>
    </submittedName>
</protein>
<comment type="caution">
    <text evidence="4">The sequence shown here is derived from an EMBL/GenBank/DDBJ whole genome shotgun (WGS) entry which is preliminary data.</text>
</comment>
<organism evidence="4 5">
    <name type="scientific">Leucobacter chromiisoli</name>
    <dbReference type="NCBI Taxonomy" id="2796471"/>
    <lineage>
        <taxon>Bacteria</taxon>
        <taxon>Bacillati</taxon>
        <taxon>Actinomycetota</taxon>
        <taxon>Actinomycetes</taxon>
        <taxon>Micrococcales</taxon>
        <taxon>Microbacteriaceae</taxon>
        <taxon>Leucobacter</taxon>
    </lineage>
</organism>
<dbReference type="InterPro" id="IPR000387">
    <property type="entry name" value="Tyr_Pase_dom"/>
</dbReference>
<gene>
    <name evidence="4" type="ORF">JD276_10435</name>
</gene>
<evidence type="ECO:0000256" key="2">
    <source>
        <dbReference type="SAM" id="SignalP"/>
    </source>
</evidence>
<dbReference type="PANTHER" id="PTHR31126:SF1">
    <property type="entry name" value="TYROSINE SPECIFIC PROTEIN PHOSPHATASES DOMAIN-CONTAINING PROTEIN"/>
    <property type="match status" value="1"/>
</dbReference>
<name>A0A934UV26_9MICO</name>